<keyword evidence="1" id="KW-0812">Transmembrane</keyword>
<proteinExistence type="predicted"/>
<dbReference type="STRING" id="1219383.SAMN05421733_107141"/>
<dbReference type="EMBL" id="FMYL01000007">
    <property type="protein sequence ID" value="SDB99750.1"/>
    <property type="molecule type" value="Genomic_DNA"/>
</dbReference>
<keyword evidence="3" id="KW-1185">Reference proteome</keyword>
<evidence type="ECO:0000256" key="1">
    <source>
        <dbReference type="SAM" id="Phobius"/>
    </source>
</evidence>
<keyword evidence="1" id="KW-1133">Transmembrane helix</keyword>
<evidence type="ECO:0000313" key="2">
    <source>
        <dbReference type="EMBL" id="SDB99750.1"/>
    </source>
</evidence>
<keyword evidence="1" id="KW-0472">Membrane</keyword>
<name>A0A1G6HZX6_9GAMM</name>
<accession>A0A1G6HZX6</accession>
<dbReference type="AlphaFoldDB" id="A0A1G6HZX6"/>
<reference evidence="3" key="1">
    <citation type="submission" date="2016-09" db="EMBL/GenBank/DDBJ databases">
        <authorList>
            <person name="Varghese N."/>
            <person name="Submissions S."/>
        </authorList>
    </citation>
    <scope>NUCLEOTIDE SEQUENCE [LARGE SCALE GENOMIC DNA]</scope>
    <source>
        <strain evidence="3">ANC 4422</strain>
    </source>
</reference>
<evidence type="ECO:0000313" key="3">
    <source>
        <dbReference type="Proteomes" id="UP000242501"/>
    </source>
</evidence>
<sequence length="268" mass="28287">MNRLSTQKGATLIIVLCVLILTAMIGAMIVRQSMTSLNIATNAQAKQLLFQSSDAALMKVQNASESLILTISGSLGRSMNSVSKSQEIVFCYQKNSADFFNVTRYSTIEWQDGASAPNGSISGTLGYCQVSQASRNFFTSGRNAILTQVSIQNIGTSTTSTESGAFTGHSLGTDAQSLNATAGGGNNTQSNQVIRVYAVSLMPSMSTASGAAINTCLNSHMNNPVVPTSSTPTEDSLKTISTCLNQLGVPFSTQYSDYNLVQNDLEGV</sequence>
<organism evidence="2 3">
    <name type="scientific">Acinetobacter boissieri</name>
    <dbReference type="NCBI Taxonomy" id="1219383"/>
    <lineage>
        <taxon>Bacteria</taxon>
        <taxon>Pseudomonadati</taxon>
        <taxon>Pseudomonadota</taxon>
        <taxon>Gammaproteobacteria</taxon>
        <taxon>Moraxellales</taxon>
        <taxon>Moraxellaceae</taxon>
        <taxon>Acinetobacter</taxon>
    </lineage>
</organism>
<gene>
    <name evidence="2" type="ORF">SAMN05421733_107141</name>
</gene>
<protein>
    <recommendedName>
        <fullName evidence="4">Pilus assembly protein PilX</fullName>
    </recommendedName>
</protein>
<feature type="transmembrane region" description="Helical" evidence="1">
    <location>
        <begin position="12"/>
        <end position="30"/>
    </location>
</feature>
<evidence type="ECO:0008006" key="4">
    <source>
        <dbReference type="Google" id="ProtNLM"/>
    </source>
</evidence>
<dbReference type="Proteomes" id="UP000242501">
    <property type="component" value="Unassembled WGS sequence"/>
</dbReference>